<dbReference type="EMBL" id="NBNE01015735">
    <property type="protein sequence ID" value="OWY93628.1"/>
    <property type="molecule type" value="Genomic_DNA"/>
</dbReference>
<proteinExistence type="predicted"/>
<keyword evidence="2" id="KW-1133">Transmembrane helix</keyword>
<evidence type="ECO:0000256" key="1">
    <source>
        <dbReference type="SAM" id="MobiDB-lite"/>
    </source>
</evidence>
<comment type="caution">
    <text evidence="3">The sequence shown here is derived from an EMBL/GenBank/DDBJ whole genome shotgun (WGS) entry which is preliminary data.</text>
</comment>
<accession>A0A225UKY9</accession>
<keyword evidence="2" id="KW-0812">Transmembrane</keyword>
<evidence type="ECO:0000313" key="3">
    <source>
        <dbReference type="EMBL" id="OWY93628.1"/>
    </source>
</evidence>
<organism evidence="3 4">
    <name type="scientific">Phytophthora megakarya</name>
    <dbReference type="NCBI Taxonomy" id="4795"/>
    <lineage>
        <taxon>Eukaryota</taxon>
        <taxon>Sar</taxon>
        <taxon>Stramenopiles</taxon>
        <taxon>Oomycota</taxon>
        <taxon>Peronosporomycetes</taxon>
        <taxon>Peronosporales</taxon>
        <taxon>Peronosporaceae</taxon>
        <taxon>Phytophthora</taxon>
    </lineage>
</organism>
<feature type="region of interest" description="Disordered" evidence="1">
    <location>
        <begin position="188"/>
        <end position="207"/>
    </location>
</feature>
<reference evidence="4" key="1">
    <citation type="submission" date="2017-03" db="EMBL/GenBank/DDBJ databases">
        <title>Phytopthora megakarya and P. palmivora, two closely related causual agents of cacao black pod achieved similar genome size and gene model numbers by different mechanisms.</title>
        <authorList>
            <person name="Ali S."/>
            <person name="Shao J."/>
            <person name="Larry D.J."/>
            <person name="Kronmiller B."/>
            <person name="Shen D."/>
            <person name="Strem M.D."/>
            <person name="Melnick R.L."/>
            <person name="Guiltinan M.J."/>
            <person name="Tyler B.M."/>
            <person name="Meinhardt L.W."/>
            <person name="Bailey B.A."/>
        </authorList>
    </citation>
    <scope>NUCLEOTIDE SEQUENCE [LARGE SCALE GENOMIC DNA]</scope>
    <source>
        <strain evidence="4">zdho120</strain>
    </source>
</reference>
<feature type="transmembrane region" description="Helical" evidence="2">
    <location>
        <begin position="41"/>
        <end position="61"/>
    </location>
</feature>
<feature type="transmembrane region" description="Helical" evidence="2">
    <location>
        <begin position="12"/>
        <end position="29"/>
    </location>
</feature>
<feature type="non-terminal residue" evidence="3">
    <location>
        <position position="1"/>
    </location>
</feature>
<evidence type="ECO:0000256" key="2">
    <source>
        <dbReference type="SAM" id="Phobius"/>
    </source>
</evidence>
<dbReference type="AlphaFoldDB" id="A0A225UKY9"/>
<gene>
    <name evidence="3" type="ORF">PHMEG_00036905</name>
</gene>
<keyword evidence="2" id="KW-0472">Membrane</keyword>
<protein>
    <submittedName>
        <fullName evidence="3">Uncharacterized protein</fullName>
    </submittedName>
</protein>
<sequence>EQYVDSSLRPMHLFTAFMAAAIVAKYQEVVQDQIIQQLRGWAYVGVLGGAALSVPTLVLTANEERYGGYGRVHCAWWNAWRETLYEYLPDLIADTWCSVKLYCCTWKEATGATLRRVYAALRAIGMGVVATLGVFNLMNLLFECVEGQLEGTAPRMVLRNALKSVRRDARRRKRREAASLQRLRDDGGEGLPECVEPEMASASQKVRRRKSAKSAIAAELREAENLVAKTLTQTLVEDD</sequence>
<evidence type="ECO:0000313" key="4">
    <source>
        <dbReference type="Proteomes" id="UP000198211"/>
    </source>
</evidence>
<name>A0A225UKY9_9STRA</name>
<keyword evidence="4" id="KW-1185">Reference proteome</keyword>
<dbReference type="OrthoDB" id="89997at2759"/>
<feature type="transmembrane region" description="Helical" evidence="2">
    <location>
        <begin position="123"/>
        <end position="142"/>
    </location>
</feature>
<dbReference type="Proteomes" id="UP000198211">
    <property type="component" value="Unassembled WGS sequence"/>
</dbReference>